<keyword evidence="2" id="KW-1185">Reference proteome</keyword>
<dbReference type="KEGG" id="ahu:A6A40_05025"/>
<dbReference type="AlphaFoldDB" id="A0A160JES9"/>
<dbReference type="EMBL" id="CP015285">
    <property type="protein sequence ID" value="ANC91320.1"/>
    <property type="molecule type" value="Genomic_DNA"/>
</dbReference>
<dbReference type="Pfam" id="PF08780">
    <property type="entry name" value="NTase_sub_bind"/>
    <property type="match status" value="1"/>
</dbReference>
<evidence type="ECO:0000313" key="1">
    <source>
        <dbReference type="EMBL" id="ANC91320.1"/>
    </source>
</evidence>
<dbReference type="InterPro" id="IPR010235">
    <property type="entry name" value="HepT"/>
</dbReference>
<dbReference type="Proteomes" id="UP000077405">
    <property type="component" value="Chromosome"/>
</dbReference>
<gene>
    <name evidence="1" type="ORF">A6A40_05025</name>
</gene>
<protein>
    <submittedName>
        <fullName evidence="1">Nucleotidyltransferase</fullName>
    </submittedName>
</protein>
<dbReference type="Gene3D" id="1.20.120.330">
    <property type="entry name" value="Nucleotidyltransferases domain 2"/>
    <property type="match status" value="1"/>
</dbReference>
<dbReference type="STRING" id="1226968.A6A40_05025"/>
<keyword evidence="1" id="KW-0808">Transferase</keyword>
<organism evidence="1 2">
    <name type="scientific">Azospirillum humicireducens</name>
    <dbReference type="NCBI Taxonomy" id="1226968"/>
    <lineage>
        <taxon>Bacteria</taxon>
        <taxon>Pseudomonadati</taxon>
        <taxon>Pseudomonadota</taxon>
        <taxon>Alphaproteobacteria</taxon>
        <taxon>Rhodospirillales</taxon>
        <taxon>Azospirillaceae</taxon>
        <taxon>Azospirillum</taxon>
    </lineage>
</organism>
<dbReference type="OrthoDB" id="9810452at2"/>
<evidence type="ECO:0000313" key="2">
    <source>
        <dbReference type="Proteomes" id="UP000077405"/>
    </source>
</evidence>
<name>A0A160JES9_9PROT</name>
<dbReference type="SUPFAM" id="SSF81593">
    <property type="entry name" value="Nucleotidyltransferase substrate binding subunit/domain"/>
    <property type="match status" value="1"/>
</dbReference>
<sequence>MDKVGRKLDNARQALARLQEVLERPVDDVVRDSAILRFTLATETVWKAARSVIADQMGAERLNSASPKAMVRESQIAGLLTEEQAEAAIEMMNDRNLTVHTYDEEKANELFSRLPAHSALIEAWILAMQSAITRP</sequence>
<proteinExistence type="predicted"/>
<dbReference type="GO" id="GO:0016740">
    <property type="term" value="F:transferase activity"/>
    <property type="evidence" value="ECO:0007669"/>
    <property type="project" value="UniProtKB-KW"/>
</dbReference>
<accession>A0A160JES9</accession>
<dbReference type="RefSeq" id="WP_063634421.1">
    <property type="nucleotide sequence ID" value="NZ_CP015285.1"/>
</dbReference>
<reference evidence="1 2" key="1">
    <citation type="journal article" date="2013" name="Int. J. Syst. Evol. Microbiol.">
        <title>Azospirillum humicireducens sp. nov., a nitrogen-fixing bacterium isolated from a microbial fuel cell.</title>
        <authorList>
            <person name="Zhou S."/>
            <person name="Han L."/>
            <person name="Wang Y."/>
            <person name="Yang G."/>
            <person name="Zhuang L."/>
            <person name="Hu P."/>
        </authorList>
    </citation>
    <scope>NUCLEOTIDE SEQUENCE [LARGE SCALE GENOMIC DNA]</scope>
    <source>
        <strain evidence="1 2">SgZ-5</strain>
    </source>
</reference>